<evidence type="ECO:0000313" key="9">
    <source>
        <dbReference type="EMBL" id="GFE66143.1"/>
    </source>
</evidence>
<dbReference type="RefSeq" id="WP_159808871.1">
    <property type="nucleotide sequence ID" value="NZ_BLJE01000003.1"/>
</dbReference>
<dbReference type="InterPro" id="IPR004852">
    <property type="entry name" value="Di-haem_cyt_c_peroxidsae"/>
</dbReference>
<keyword evidence="10" id="KW-1185">Reference proteome</keyword>
<accession>A0A6N6JIF7</accession>
<keyword evidence="2 6" id="KW-0349">Heme</keyword>
<dbReference type="AlphaFoldDB" id="A0A6N6JIF7"/>
<dbReference type="PANTHER" id="PTHR30600">
    <property type="entry name" value="CYTOCHROME C PEROXIDASE-RELATED"/>
    <property type="match status" value="1"/>
</dbReference>
<evidence type="ECO:0000259" key="8">
    <source>
        <dbReference type="PROSITE" id="PS51007"/>
    </source>
</evidence>
<feature type="chain" id="PRO_5027004541" evidence="7">
    <location>
        <begin position="19"/>
        <end position="431"/>
    </location>
</feature>
<dbReference type="EMBL" id="BLJE01000003">
    <property type="protein sequence ID" value="GFE66143.1"/>
    <property type="molecule type" value="Genomic_DNA"/>
</dbReference>
<feature type="domain" description="Cytochrome c" evidence="8">
    <location>
        <begin position="251"/>
        <end position="408"/>
    </location>
</feature>
<dbReference type="GO" id="GO:0046872">
    <property type="term" value="F:metal ion binding"/>
    <property type="evidence" value="ECO:0007669"/>
    <property type="project" value="UniProtKB-KW"/>
</dbReference>
<keyword evidence="5 6" id="KW-0408">Iron</keyword>
<evidence type="ECO:0000313" key="10">
    <source>
        <dbReference type="Proteomes" id="UP000436822"/>
    </source>
</evidence>
<proteinExistence type="predicted"/>
<evidence type="ECO:0000256" key="4">
    <source>
        <dbReference type="ARBA" id="ARBA00023002"/>
    </source>
</evidence>
<evidence type="ECO:0000256" key="2">
    <source>
        <dbReference type="ARBA" id="ARBA00022617"/>
    </source>
</evidence>
<feature type="domain" description="Cytochrome c" evidence="8">
    <location>
        <begin position="36"/>
        <end position="203"/>
    </location>
</feature>
<evidence type="ECO:0000256" key="1">
    <source>
        <dbReference type="ARBA" id="ARBA00004196"/>
    </source>
</evidence>
<feature type="signal peptide" evidence="7">
    <location>
        <begin position="1"/>
        <end position="18"/>
    </location>
</feature>
<dbReference type="InterPro" id="IPR009056">
    <property type="entry name" value="Cyt_c-like_dom"/>
</dbReference>
<dbReference type="SUPFAM" id="SSF46626">
    <property type="entry name" value="Cytochrome c"/>
    <property type="match status" value="2"/>
</dbReference>
<dbReference type="Proteomes" id="UP000436822">
    <property type="component" value="Unassembled WGS sequence"/>
</dbReference>
<comment type="subcellular location">
    <subcellularLocation>
        <location evidence="1">Cell envelope</location>
    </subcellularLocation>
</comment>
<protein>
    <submittedName>
        <fullName evidence="9">Methylamine utilization protein MauG</fullName>
    </submittedName>
</protein>
<dbReference type="GO" id="GO:0009055">
    <property type="term" value="F:electron transfer activity"/>
    <property type="evidence" value="ECO:0007669"/>
    <property type="project" value="InterPro"/>
</dbReference>
<dbReference type="GO" id="GO:0020037">
    <property type="term" value="F:heme binding"/>
    <property type="evidence" value="ECO:0007669"/>
    <property type="project" value="InterPro"/>
</dbReference>
<dbReference type="GO" id="GO:0004130">
    <property type="term" value="F:cytochrome-c peroxidase activity"/>
    <property type="evidence" value="ECO:0007669"/>
    <property type="project" value="TreeGrafter"/>
</dbReference>
<dbReference type="GO" id="GO:0030313">
    <property type="term" value="C:cell envelope"/>
    <property type="evidence" value="ECO:0007669"/>
    <property type="project" value="UniProtKB-SubCell"/>
</dbReference>
<dbReference type="InterPro" id="IPR051395">
    <property type="entry name" value="Cytochrome_c_Peroxidase/MauG"/>
</dbReference>
<organism evidence="9 10">
    <name type="scientific">Litoreibacter roseus</name>
    <dbReference type="NCBI Taxonomy" id="2601869"/>
    <lineage>
        <taxon>Bacteria</taxon>
        <taxon>Pseudomonadati</taxon>
        <taxon>Pseudomonadota</taxon>
        <taxon>Alphaproteobacteria</taxon>
        <taxon>Rhodobacterales</taxon>
        <taxon>Roseobacteraceae</taxon>
        <taxon>Litoreibacter</taxon>
    </lineage>
</organism>
<name>A0A6N6JIF7_9RHOB</name>
<dbReference type="Pfam" id="PF03150">
    <property type="entry name" value="CCP_MauG"/>
    <property type="match status" value="1"/>
</dbReference>
<gene>
    <name evidence="9" type="ORF">KIN_32170</name>
</gene>
<comment type="caution">
    <text evidence="9">The sequence shown here is derived from an EMBL/GenBank/DDBJ whole genome shotgun (WGS) entry which is preliminary data.</text>
</comment>
<dbReference type="OrthoDB" id="9805202at2"/>
<evidence type="ECO:0000256" key="7">
    <source>
        <dbReference type="SAM" id="SignalP"/>
    </source>
</evidence>
<evidence type="ECO:0000256" key="5">
    <source>
        <dbReference type="ARBA" id="ARBA00023004"/>
    </source>
</evidence>
<evidence type="ECO:0000256" key="3">
    <source>
        <dbReference type="ARBA" id="ARBA00022723"/>
    </source>
</evidence>
<keyword evidence="7" id="KW-0732">Signal</keyword>
<sequence>MKYVLTALAITSASIAHAIDLPAPVTDADYAPVRLDEARLGQLLFYDPILSGNRNISCGTCHHPKFSTGDGVSLSLGEGGIGLGPDRRADPENMPEQRIPRHAQALFNLGAQEFTVLFHDGRIEDQDGTLRTPLGDDMTEGFASILSAQTMFPVLSPDEMAGHYSENDVSKAVRTGRITGPGGAWDVLSRRVSDLPDYVSAFEAVYPHIAAGAPIAFTDISNAIAAFVSYEWRSDDSLFDQVLRGEATLDGAAIRGAELFYGEAKCATCHSGVFHTDHDFHVMGEPQFGPGKAARFEDHANDVGRMRVTGQDIDKYAFRTPSLRNVTRTAPYGHTGSYSDLSVFLRAHTSSQPYDRENAILPELAVSDWRILDDPTALRDIAERRVAFDAELSDAAIADLIAFLTTLEDKTALGGRLGLPDRVPSGLPIDR</sequence>
<dbReference type="Gene3D" id="1.10.760.10">
    <property type="entry name" value="Cytochrome c-like domain"/>
    <property type="match status" value="2"/>
</dbReference>
<keyword evidence="3 6" id="KW-0479">Metal-binding</keyword>
<evidence type="ECO:0000256" key="6">
    <source>
        <dbReference type="PROSITE-ProRule" id="PRU00433"/>
    </source>
</evidence>
<dbReference type="PROSITE" id="PS51007">
    <property type="entry name" value="CYTC"/>
    <property type="match status" value="2"/>
</dbReference>
<keyword evidence="4" id="KW-0560">Oxidoreductase</keyword>
<dbReference type="InterPro" id="IPR036909">
    <property type="entry name" value="Cyt_c-like_dom_sf"/>
</dbReference>
<reference evidence="9 10" key="1">
    <citation type="submission" date="2019-12" db="EMBL/GenBank/DDBJ databases">
        <title>Litoreibacter badius sp. nov., a novel bacteriochlorophyll a-containing bacterium in the genus Litoreibacter.</title>
        <authorList>
            <person name="Kanamuro M."/>
            <person name="Takabe Y."/>
            <person name="Mori K."/>
            <person name="Takaichi S."/>
            <person name="Hanada S."/>
        </authorList>
    </citation>
    <scope>NUCLEOTIDE SEQUENCE [LARGE SCALE GENOMIC DNA]</scope>
    <source>
        <strain evidence="9 10">K6</strain>
    </source>
</reference>